<keyword evidence="1" id="KW-0812">Transmembrane</keyword>
<protein>
    <submittedName>
        <fullName evidence="2">Uncharacterized protein</fullName>
    </submittedName>
</protein>
<feature type="transmembrane region" description="Helical" evidence="1">
    <location>
        <begin position="12"/>
        <end position="31"/>
    </location>
</feature>
<dbReference type="RefSeq" id="WP_386402938.1">
    <property type="nucleotide sequence ID" value="NZ_JBHTJH010000002.1"/>
</dbReference>
<evidence type="ECO:0000313" key="3">
    <source>
        <dbReference type="Proteomes" id="UP001596978"/>
    </source>
</evidence>
<sequence>MRNAESLLKYKPAIVLGITFVVGLFILWEHLNGGVITHHLLADDNMPGISNWWGLITIPSLSWILLSIIQKRIRKESLPTEGFDEKALVKEAMYRFIGGLLFGITAAAFWELNLEYILQYFIYLPVVLALFISVHKPEYYLGFVLGMAFTFGGILPIAFGLVLLLLSFVVHKIIRGGFLFAVSKLKTQTR</sequence>
<dbReference type="Proteomes" id="UP001596978">
    <property type="component" value="Unassembled WGS sequence"/>
</dbReference>
<feature type="transmembrane region" description="Helical" evidence="1">
    <location>
        <begin position="141"/>
        <end position="170"/>
    </location>
</feature>
<name>A0ABW3CV33_9FLAO</name>
<organism evidence="2 3">
    <name type="scientific">Sungkyunkwania multivorans</name>
    <dbReference type="NCBI Taxonomy" id="1173618"/>
    <lineage>
        <taxon>Bacteria</taxon>
        <taxon>Pseudomonadati</taxon>
        <taxon>Bacteroidota</taxon>
        <taxon>Flavobacteriia</taxon>
        <taxon>Flavobacteriales</taxon>
        <taxon>Flavobacteriaceae</taxon>
        <taxon>Sungkyunkwania</taxon>
    </lineage>
</organism>
<accession>A0ABW3CV33</accession>
<gene>
    <name evidence="2" type="ORF">ACFQ1M_01745</name>
</gene>
<keyword evidence="1" id="KW-1133">Transmembrane helix</keyword>
<keyword evidence="1" id="KW-0472">Membrane</keyword>
<comment type="caution">
    <text evidence="2">The sequence shown here is derived from an EMBL/GenBank/DDBJ whole genome shotgun (WGS) entry which is preliminary data.</text>
</comment>
<proteinExistence type="predicted"/>
<keyword evidence="3" id="KW-1185">Reference proteome</keyword>
<dbReference type="EMBL" id="JBHTJH010000002">
    <property type="protein sequence ID" value="MFD0860917.1"/>
    <property type="molecule type" value="Genomic_DNA"/>
</dbReference>
<feature type="transmembrane region" description="Helical" evidence="1">
    <location>
        <begin position="51"/>
        <end position="69"/>
    </location>
</feature>
<reference evidence="3" key="1">
    <citation type="journal article" date="2019" name="Int. J. Syst. Evol. Microbiol.">
        <title>The Global Catalogue of Microorganisms (GCM) 10K type strain sequencing project: providing services to taxonomists for standard genome sequencing and annotation.</title>
        <authorList>
            <consortium name="The Broad Institute Genomics Platform"/>
            <consortium name="The Broad Institute Genome Sequencing Center for Infectious Disease"/>
            <person name="Wu L."/>
            <person name="Ma J."/>
        </authorList>
    </citation>
    <scope>NUCLEOTIDE SEQUENCE [LARGE SCALE GENOMIC DNA]</scope>
    <source>
        <strain evidence="3">CCUG 62952</strain>
    </source>
</reference>
<feature type="transmembrane region" description="Helical" evidence="1">
    <location>
        <begin position="116"/>
        <end position="134"/>
    </location>
</feature>
<evidence type="ECO:0000313" key="2">
    <source>
        <dbReference type="EMBL" id="MFD0860917.1"/>
    </source>
</evidence>
<evidence type="ECO:0000256" key="1">
    <source>
        <dbReference type="SAM" id="Phobius"/>
    </source>
</evidence>